<organism evidence="4 5">
    <name type="scientific">Candida verbasci</name>
    <dbReference type="NCBI Taxonomy" id="1227364"/>
    <lineage>
        <taxon>Eukaryota</taxon>
        <taxon>Fungi</taxon>
        <taxon>Dikarya</taxon>
        <taxon>Ascomycota</taxon>
        <taxon>Saccharomycotina</taxon>
        <taxon>Pichiomycetes</taxon>
        <taxon>Debaryomycetaceae</taxon>
        <taxon>Candida/Lodderomyces clade</taxon>
        <taxon>Candida</taxon>
    </lineage>
</organism>
<feature type="coiled-coil region" evidence="1">
    <location>
        <begin position="298"/>
        <end position="617"/>
    </location>
</feature>
<evidence type="ECO:0000259" key="3">
    <source>
        <dbReference type="PROSITE" id="PS50052"/>
    </source>
</evidence>
<feature type="coiled-coil region" evidence="1">
    <location>
        <begin position="172"/>
        <end position="238"/>
    </location>
</feature>
<dbReference type="PANTHER" id="PTHR23159:SF60">
    <property type="entry name" value="SPINDLE ASSEMBLY ABNORMAL PROTEIN 4"/>
    <property type="match status" value="1"/>
</dbReference>
<evidence type="ECO:0000313" key="5">
    <source>
        <dbReference type="Proteomes" id="UP001152885"/>
    </source>
</evidence>
<dbReference type="OrthoDB" id="10255522at2759"/>
<dbReference type="InterPro" id="IPR008144">
    <property type="entry name" value="Guanylate_kin-like_dom"/>
</dbReference>
<name>A0A9W4XB89_9ASCO</name>
<reference evidence="4" key="1">
    <citation type="submission" date="2022-12" db="EMBL/GenBank/DDBJ databases">
        <authorList>
            <person name="Brejova B."/>
        </authorList>
    </citation>
    <scope>NUCLEOTIDE SEQUENCE</scope>
</reference>
<dbReference type="AlphaFoldDB" id="A0A9W4XB89"/>
<feature type="compositionally biased region" description="Low complexity" evidence="2">
    <location>
        <begin position="14"/>
        <end position="25"/>
    </location>
</feature>
<dbReference type="EMBL" id="CANTUO010000004">
    <property type="protein sequence ID" value="CAI5759210.1"/>
    <property type="molecule type" value="Genomic_DNA"/>
</dbReference>
<keyword evidence="1" id="KW-0175">Coiled coil</keyword>
<protein>
    <recommendedName>
        <fullName evidence="3">Guanylate kinase-like domain-containing protein</fullName>
    </recommendedName>
</protein>
<evidence type="ECO:0000256" key="1">
    <source>
        <dbReference type="SAM" id="Coils"/>
    </source>
</evidence>
<proteinExistence type="predicted"/>
<sequence>MAFGFGLLGSPQGKNNNNKNNNNTNGLYEFTPIGKKRSNGETSFQVLHSYPPESNQQQQFTNRRKLFQPLKESNILYNQSPSGLFDETIDDFENSSPSKTPQQFKATKATNTTNLKERYEFNGQENGFAAKQSEETIKELRGENYGWKIKYKELLRSLENMPLSEKEIRVENISLKETLALLNQEIQQLRNENNKLNTEREIPVDQDPNEVHQLKQKINELNNTLLEDDELIRALKQERDGFANELHEIQDFIKHSEVEFDKVVQQEKLNREEIKSLRKTIENLRDGQRNDKASNQIIDSLNEELRNLKEGERGSTKEIRNLEEKISEQAHLIQNLQSTIAEKSKSVNQLESKLETQKSQLHHNSSEERDYNRKVQRLQEELDHKQREIDQFEELIEQLKYENQMLSNNLKVAKDKLSKASGDDLTTRQLQDLNDELNEQLMMEKSQIQRLKNRLKESGQSNDQINFYEAEFEKVKKELDAKSEELQKVKSKLQAVDKDSHSYKNKFVGLQSLIDEKEFTIQNISIKLSQLEKENARLKDKVNKLQSSSDNYNSIHQDNLELEHELSSSKREIDNLMNQIRNLKLHRSHRDDRSDDIERLKEKEAILTDENRWLRQKLDESMVNFNYEELHQDNIELSDRLRKSEFAQALLEEGLSKLEAENNELIETLKYQEHQIESKVNQQILDLKSKLRACDEYIDKLESDLRLENTNHRQLNDLEFQLKQSKELIASHEIKYKALQDELNKRIEKSSNTSEEFLKFQLKSVKGDLESITNKLKSTEERFKSQLNELEENKQITENQLMVVKSKNRDLEKELSFSEQRERKWLNNCKTIGIKYSNLKNLTDKSASPEYIQFLIKESYYFRQRYQDCTLAKRNLIFMYNFVLDRIRNTNIGLDNNNLVITGIYPPPNSKTKLTFKALAKFVLASVILKNRGKQHGKRSEALDSVRTDLKVAKIQFK</sequence>
<dbReference type="Proteomes" id="UP001152885">
    <property type="component" value="Unassembled WGS sequence"/>
</dbReference>
<feature type="region of interest" description="Disordered" evidence="2">
    <location>
        <begin position="1"/>
        <end position="25"/>
    </location>
</feature>
<gene>
    <name evidence="4" type="ORF">CANVERA_P3719</name>
</gene>
<comment type="caution">
    <text evidence="4">The sequence shown here is derived from an EMBL/GenBank/DDBJ whole genome shotgun (WGS) entry which is preliminary data.</text>
</comment>
<accession>A0A9W4XB89</accession>
<dbReference type="Gene3D" id="1.10.287.1490">
    <property type="match status" value="2"/>
</dbReference>
<evidence type="ECO:0000256" key="2">
    <source>
        <dbReference type="SAM" id="MobiDB-lite"/>
    </source>
</evidence>
<evidence type="ECO:0000313" key="4">
    <source>
        <dbReference type="EMBL" id="CAI5759210.1"/>
    </source>
</evidence>
<feature type="coiled-coil region" evidence="1">
    <location>
        <begin position="648"/>
        <end position="828"/>
    </location>
</feature>
<feature type="domain" description="Guanylate kinase-like" evidence="3">
    <location>
        <begin position="73"/>
        <end position="282"/>
    </location>
</feature>
<dbReference type="PANTHER" id="PTHR23159">
    <property type="entry name" value="CENTROSOMAL PROTEIN 2"/>
    <property type="match status" value="1"/>
</dbReference>
<dbReference type="PROSITE" id="PS50052">
    <property type="entry name" value="GUANYLATE_KINASE_2"/>
    <property type="match status" value="1"/>
</dbReference>
<keyword evidence="5" id="KW-1185">Reference proteome</keyword>